<accession>A0A6S6LYS8</accession>
<keyword evidence="3" id="KW-1185">Reference proteome</keyword>
<organism evidence="2 3">
    <name type="scientific">Citrifermentans bremense</name>
    <dbReference type="NCBI Taxonomy" id="60035"/>
    <lineage>
        <taxon>Bacteria</taxon>
        <taxon>Pseudomonadati</taxon>
        <taxon>Thermodesulfobacteriota</taxon>
        <taxon>Desulfuromonadia</taxon>
        <taxon>Geobacterales</taxon>
        <taxon>Geobacteraceae</taxon>
        <taxon>Citrifermentans</taxon>
    </lineage>
</organism>
<dbReference type="SUPFAM" id="SSF56281">
    <property type="entry name" value="Metallo-hydrolase/oxidoreductase"/>
    <property type="match status" value="1"/>
</dbReference>
<keyword evidence="2" id="KW-0378">Hydrolase</keyword>
<dbReference type="EMBL" id="AP023213">
    <property type="protein sequence ID" value="BCG46499.1"/>
    <property type="molecule type" value="Genomic_DNA"/>
</dbReference>
<dbReference type="RefSeq" id="WP_185244694.1">
    <property type="nucleotide sequence ID" value="NZ_AP023213.1"/>
</dbReference>
<reference evidence="2 3" key="1">
    <citation type="submission" date="2020-06" db="EMBL/GenBank/DDBJ databases">
        <title>Interaction of electrochemicaly active bacteria, Geobacter bremensis R4 on different carbon anode.</title>
        <authorList>
            <person name="Meng L."/>
            <person name="Yoshida N."/>
        </authorList>
    </citation>
    <scope>NUCLEOTIDE SEQUENCE [LARGE SCALE GENOMIC DNA]</scope>
    <source>
        <strain evidence="2 3">R4</strain>
    </source>
</reference>
<dbReference type="KEGG" id="gbn:GEOBRER4_12490"/>
<feature type="domain" description="Metallo-beta-lactamase" evidence="1">
    <location>
        <begin position="14"/>
        <end position="173"/>
    </location>
</feature>
<dbReference type="CDD" id="cd06262">
    <property type="entry name" value="metallo-hydrolase-like_MBL-fold"/>
    <property type="match status" value="1"/>
</dbReference>
<dbReference type="PANTHER" id="PTHR42951">
    <property type="entry name" value="METALLO-BETA-LACTAMASE DOMAIN-CONTAINING"/>
    <property type="match status" value="1"/>
</dbReference>
<proteinExistence type="predicted"/>
<dbReference type="Proteomes" id="UP000515472">
    <property type="component" value="Chromosome"/>
</dbReference>
<evidence type="ECO:0000259" key="1">
    <source>
        <dbReference type="SMART" id="SM00849"/>
    </source>
</evidence>
<dbReference type="InterPro" id="IPR050855">
    <property type="entry name" value="NDM-1-like"/>
</dbReference>
<evidence type="ECO:0000313" key="2">
    <source>
        <dbReference type="EMBL" id="BCG46499.1"/>
    </source>
</evidence>
<sequence length="199" mass="21487">MKIVPLGKSQETYSCNSYLILGDWNRIEDVNTVIDPGVDGFIMEEIARLSTGFGKVPVQQVILTHNHFDHSAGAAALRKAYGCRVLAFQEGPGVDQTLKGGQFLKAGDDFLEVLQTPGHSSDSISLYAPSLHALFSGDLPLRVRTPGGSFGCDYLAALQILNRRKIDQIYSGHDEPLLSGGGAMIEQTIRNVLASRISG</sequence>
<dbReference type="PANTHER" id="PTHR42951:SF17">
    <property type="entry name" value="METALLO-BETA-LACTAMASE DOMAIN-CONTAINING PROTEIN"/>
    <property type="match status" value="1"/>
</dbReference>
<dbReference type="Pfam" id="PF00753">
    <property type="entry name" value="Lactamase_B"/>
    <property type="match status" value="2"/>
</dbReference>
<dbReference type="GO" id="GO:0016787">
    <property type="term" value="F:hydrolase activity"/>
    <property type="evidence" value="ECO:0007669"/>
    <property type="project" value="UniProtKB-KW"/>
</dbReference>
<dbReference type="Gene3D" id="3.60.15.10">
    <property type="entry name" value="Ribonuclease Z/Hydroxyacylglutathione hydrolase-like"/>
    <property type="match status" value="1"/>
</dbReference>
<dbReference type="SMART" id="SM00849">
    <property type="entry name" value="Lactamase_B"/>
    <property type="match status" value="1"/>
</dbReference>
<evidence type="ECO:0000313" key="3">
    <source>
        <dbReference type="Proteomes" id="UP000515472"/>
    </source>
</evidence>
<protein>
    <submittedName>
        <fullName evidence="2">MBL-fold metallo-hydrolase superfamily</fullName>
    </submittedName>
</protein>
<name>A0A6S6LYS8_9BACT</name>
<dbReference type="AlphaFoldDB" id="A0A6S6LYS8"/>
<dbReference type="InterPro" id="IPR036866">
    <property type="entry name" value="RibonucZ/Hydroxyglut_hydro"/>
</dbReference>
<dbReference type="InterPro" id="IPR001279">
    <property type="entry name" value="Metallo-B-lactamas"/>
</dbReference>
<gene>
    <name evidence="2" type="ORF">GEOBRER4_n1297</name>
</gene>